<accession>A0A813MWL1</accession>
<sequence>MKSISSIAANRYLNKRQCNAYYCSASYLKAYESFAFKSHISYSSFFKYIDEKFKKPHRISDLCDYCEKNKDYKKELLMYAQENCYESDDFTKIKEFLIKIKSGFLRNQDAFKQIDQNKYIVWADTGTHFRCAEVLHYFFQELPQEGIKVCLKFFVEKHGKNSRDQHFLAVSNFIKQESMVKKISCSQDIVDAIHKNQDSANIKRKDLKLDPIVTYAYVVENGIEKNQVKFFRKVQNVRIYYNFFSTDSSVLKSVILSDLTISKTVEYVDTSSSNYSDKILENEEIKVKEEKHPNIVKKN</sequence>
<name>A0A813MWL1_9BILA</name>
<organism evidence="1 2">
    <name type="scientific">Brachionus calyciflorus</name>
    <dbReference type="NCBI Taxonomy" id="104777"/>
    <lineage>
        <taxon>Eukaryota</taxon>
        <taxon>Metazoa</taxon>
        <taxon>Spiralia</taxon>
        <taxon>Gnathifera</taxon>
        <taxon>Rotifera</taxon>
        <taxon>Eurotatoria</taxon>
        <taxon>Monogononta</taxon>
        <taxon>Pseudotrocha</taxon>
        <taxon>Ploima</taxon>
        <taxon>Brachionidae</taxon>
        <taxon>Brachionus</taxon>
    </lineage>
</organism>
<reference evidence="1" key="1">
    <citation type="submission" date="2021-02" db="EMBL/GenBank/DDBJ databases">
        <authorList>
            <person name="Nowell W R."/>
        </authorList>
    </citation>
    <scope>NUCLEOTIDE SEQUENCE</scope>
    <source>
        <strain evidence="1">Ploen Becks lab</strain>
    </source>
</reference>
<evidence type="ECO:0000313" key="2">
    <source>
        <dbReference type="Proteomes" id="UP000663879"/>
    </source>
</evidence>
<dbReference type="EMBL" id="CAJNOC010000223">
    <property type="protein sequence ID" value="CAF0729553.1"/>
    <property type="molecule type" value="Genomic_DNA"/>
</dbReference>
<gene>
    <name evidence="1" type="ORF">OXX778_LOCUS2753</name>
</gene>
<dbReference type="AlphaFoldDB" id="A0A813MWL1"/>
<evidence type="ECO:0000313" key="1">
    <source>
        <dbReference type="EMBL" id="CAF0729553.1"/>
    </source>
</evidence>
<comment type="caution">
    <text evidence="1">The sequence shown here is derived from an EMBL/GenBank/DDBJ whole genome shotgun (WGS) entry which is preliminary data.</text>
</comment>
<dbReference type="Proteomes" id="UP000663879">
    <property type="component" value="Unassembled WGS sequence"/>
</dbReference>
<protein>
    <submittedName>
        <fullName evidence="1">Uncharacterized protein</fullName>
    </submittedName>
</protein>
<proteinExistence type="predicted"/>
<keyword evidence="2" id="KW-1185">Reference proteome</keyword>